<dbReference type="InterPro" id="IPR050385">
    <property type="entry name" value="Archaeal_FAD_synthase"/>
</dbReference>
<protein>
    <submittedName>
        <fullName evidence="4">Bifunctional protein HldE</fullName>
    </submittedName>
</protein>
<dbReference type="InterPro" id="IPR014729">
    <property type="entry name" value="Rossmann-like_a/b/a_fold"/>
</dbReference>
<gene>
    <name evidence="4" type="ORF">UT40_C0017G0040</name>
</gene>
<dbReference type="Pfam" id="PF01467">
    <property type="entry name" value="CTP_transf_like"/>
    <property type="match status" value="1"/>
</dbReference>
<dbReference type="InterPro" id="IPR004821">
    <property type="entry name" value="Cyt_trans-like"/>
</dbReference>
<accession>A0A0G0NBA8</accession>
<dbReference type="NCBIfam" id="TIGR00125">
    <property type="entry name" value="cyt_tran_rel"/>
    <property type="match status" value="1"/>
</dbReference>
<proteinExistence type="predicted"/>
<dbReference type="Proteomes" id="UP000034690">
    <property type="component" value="Unassembled WGS sequence"/>
</dbReference>
<organism evidence="4 5">
    <name type="scientific">Candidatus Woesebacteria bacterium GW2011_GWA1_39_21b</name>
    <dbReference type="NCBI Taxonomy" id="1618551"/>
    <lineage>
        <taxon>Bacteria</taxon>
        <taxon>Candidatus Woeseibacteriota</taxon>
    </lineage>
</organism>
<dbReference type="GO" id="GO:0016779">
    <property type="term" value="F:nucleotidyltransferase activity"/>
    <property type="evidence" value="ECO:0007669"/>
    <property type="project" value="UniProtKB-KW"/>
</dbReference>
<evidence type="ECO:0000313" key="4">
    <source>
        <dbReference type="EMBL" id="KKR13454.1"/>
    </source>
</evidence>
<dbReference type="AlphaFoldDB" id="A0A0G0NBA8"/>
<keyword evidence="2" id="KW-0548">Nucleotidyltransferase</keyword>
<evidence type="ECO:0000256" key="2">
    <source>
        <dbReference type="ARBA" id="ARBA00022695"/>
    </source>
</evidence>
<dbReference type="Gene3D" id="3.40.50.620">
    <property type="entry name" value="HUPs"/>
    <property type="match status" value="1"/>
</dbReference>
<comment type="caution">
    <text evidence="4">The sequence shown here is derived from an EMBL/GenBank/DDBJ whole genome shotgun (WGS) entry which is preliminary data.</text>
</comment>
<dbReference type="EMBL" id="LBWQ01000017">
    <property type="protein sequence ID" value="KKR13454.1"/>
    <property type="molecule type" value="Genomic_DNA"/>
</dbReference>
<feature type="domain" description="Cytidyltransferase-like" evidence="3">
    <location>
        <begin position="34"/>
        <end position="139"/>
    </location>
</feature>
<evidence type="ECO:0000259" key="3">
    <source>
        <dbReference type="Pfam" id="PF01467"/>
    </source>
</evidence>
<dbReference type="SUPFAM" id="SSF52374">
    <property type="entry name" value="Nucleotidylyl transferase"/>
    <property type="match status" value="1"/>
</dbReference>
<keyword evidence="1" id="KW-0808">Transferase</keyword>
<dbReference type="PANTHER" id="PTHR43793">
    <property type="entry name" value="FAD SYNTHASE"/>
    <property type="match status" value="1"/>
</dbReference>
<reference evidence="4 5" key="1">
    <citation type="journal article" date="2015" name="Nature">
        <title>rRNA introns, odd ribosomes, and small enigmatic genomes across a large radiation of phyla.</title>
        <authorList>
            <person name="Brown C.T."/>
            <person name="Hug L.A."/>
            <person name="Thomas B.C."/>
            <person name="Sharon I."/>
            <person name="Castelle C.J."/>
            <person name="Singh A."/>
            <person name="Wilkins M.J."/>
            <person name="Williams K.H."/>
            <person name="Banfield J.F."/>
        </authorList>
    </citation>
    <scope>NUCLEOTIDE SEQUENCE [LARGE SCALE GENOMIC DNA]</scope>
</reference>
<evidence type="ECO:0000313" key="5">
    <source>
        <dbReference type="Proteomes" id="UP000034690"/>
    </source>
</evidence>
<name>A0A0G0NBA8_9BACT</name>
<evidence type="ECO:0000256" key="1">
    <source>
        <dbReference type="ARBA" id="ARBA00022679"/>
    </source>
</evidence>
<sequence>MPKSRKDANKIKSLDQVASIVNVIRKKGKTIGLITGCFDILHIGHIEFLREAKEHCDILIVGLDNDKTIKLSKGGSRPIYNLKQRSKVMSELISVDYVFSIETVYSFSANEASSVLTKVTEKINPNFLFTNPLSDKFWKEKKFRAKSLGARLINIKKEISSSTSIIEKLEAEI</sequence>
<dbReference type="PANTHER" id="PTHR43793:SF2">
    <property type="entry name" value="BIFUNCTIONAL PROTEIN HLDE"/>
    <property type="match status" value="1"/>
</dbReference>